<dbReference type="Gene3D" id="2.60.40.2310">
    <property type="match status" value="1"/>
</dbReference>
<dbReference type="Proteomes" id="UP001085076">
    <property type="component" value="Miscellaneous, Linkage group lg01"/>
</dbReference>
<evidence type="ECO:0000256" key="6">
    <source>
        <dbReference type="ARBA" id="ARBA00023180"/>
    </source>
</evidence>
<feature type="active site" description="Charge relay system" evidence="7 8">
    <location>
        <position position="553"/>
    </location>
</feature>
<dbReference type="EMBL" id="JAGGNH010000001">
    <property type="protein sequence ID" value="KAJ0988185.1"/>
    <property type="molecule type" value="Genomic_DNA"/>
</dbReference>
<dbReference type="FunFam" id="3.30.70.80:FF:000002">
    <property type="entry name" value="Subtilisin-like protease SBT5.3"/>
    <property type="match status" value="1"/>
</dbReference>
<feature type="domain" description="Subtilisin-like protease fibronectin type-III" evidence="13">
    <location>
        <begin position="666"/>
        <end position="760"/>
    </location>
</feature>
<reference evidence="14" key="1">
    <citation type="submission" date="2021-03" db="EMBL/GenBank/DDBJ databases">
        <authorList>
            <person name="Li Z."/>
            <person name="Yang C."/>
        </authorList>
    </citation>
    <scope>NUCLEOTIDE SEQUENCE</scope>
    <source>
        <strain evidence="14">Dzin_1.0</strain>
        <tissue evidence="14">Leaf</tissue>
    </source>
</reference>
<protein>
    <recommendedName>
        <fullName evidence="16">Subtilisin-like protease SBT5.3</fullName>
    </recommendedName>
</protein>
<dbReference type="FunFam" id="2.60.40.2310:FF:000001">
    <property type="entry name" value="Subtilisin-like protease SBT1.5"/>
    <property type="match status" value="1"/>
</dbReference>
<dbReference type="PROSITE" id="PS00138">
    <property type="entry name" value="SUBTILASE_SER"/>
    <property type="match status" value="1"/>
</dbReference>
<dbReference type="InterPro" id="IPR045051">
    <property type="entry name" value="SBT"/>
</dbReference>
<feature type="signal peptide" evidence="9">
    <location>
        <begin position="1"/>
        <end position="23"/>
    </location>
</feature>
<dbReference type="Pfam" id="PF00082">
    <property type="entry name" value="Peptidase_S8"/>
    <property type="match status" value="1"/>
</dbReference>
<dbReference type="Pfam" id="PF05922">
    <property type="entry name" value="Inhibitor_I9"/>
    <property type="match status" value="1"/>
</dbReference>
<feature type="active site" description="Charge relay system" evidence="7 8">
    <location>
        <position position="148"/>
    </location>
</feature>
<dbReference type="Gene3D" id="3.40.50.200">
    <property type="entry name" value="Peptidase S8/S53 domain"/>
    <property type="match status" value="1"/>
</dbReference>
<keyword evidence="4 8" id="KW-0378">Hydrolase</keyword>
<keyword evidence="2 8" id="KW-0645">Protease</keyword>
<dbReference type="Gene3D" id="3.30.70.80">
    <property type="entry name" value="Peptidase S8 propeptide/proteinase inhibitor I9"/>
    <property type="match status" value="1"/>
</dbReference>
<dbReference type="CDD" id="cd02120">
    <property type="entry name" value="PA_subtilisin_like"/>
    <property type="match status" value="1"/>
</dbReference>
<dbReference type="Pfam" id="PF17766">
    <property type="entry name" value="fn3_6"/>
    <property type="match status" value="1"/>
</dbReference>
<keyword evidence="3 9" id="KW-0732">Signal</keyword>
<keyword evidence="6" id="KW-0325">Glycoprotein</keyword>
<dbReference type="InterPro" id="IPR046450">
    <property type="entry name" value="PA_dom_sf"/>
</dbReference>
<name>A0A9D5HSU3_9LILI</name>
<reference evidence="14" key="2">
    <citation type="journal article" date="2022" name="Hortic Res">
        <title>The genome of Dioscorea zingiberensis sheds light on the biosynthesis, origin and evolution of the medicinally important diosgenin saponins.</title>
        <authorList>
            <person name="Li Y."/>
            <person name="Tan C."/>
            <person name="Li Z."/>
            <person name="Guo J."/>
            <person name="Li S."/>
            <person name="Chen X."/>
            <person name="Wang C."/>
            <person name="Dai X."/>
            <person name="Yang H."/>
            <person name="Song W."/>
            <person name="Hou L."/>
            <person name="Xu J."/>
            <person name="Tong Z."/>
            <person name="Xu A."/>
            <person name="Yuan X."/>
            <person name="Wang W."/>
            <person name="Yang Q."/>
            <person name="Chen L."/>
            <person name="Sun Z."/>
            <person name="Wang K."/>
            <person name="Pan B."/>
            <person name="Chen J."/>
            <person name="Bao Y."/>
            <person name="Liu F."/>
            <person name="Qi X."/>
            <person name="Gang D.R."/>
            <person name="Wen J."/>
            <person name="Li J."/>
        </authorList>
    </citation>
    <scope>NUCLEOTIDE SEQUENCE</scope>
    <source>
        <strain evidence="14">Dzin_1.0</strain>
    </source>
</reference>
<dbReference type="InterPro" id="IPR000209">
    <property type="entry name" value="Peptidase_S8/S53_dom"/>
</dbReference>
<dbReference type="GO" id="GO:0004252">
    <property type="term" value="F:serine-type endopeptidase activity"/>
    <property type="evidence" value="ECO:0007669"/>
    <property type="project" value="UniProtKB-UniRule"/>
</dbReference>
<dbReference type="AlphaFoldDB" id="A0A9D5HSU3"/>
<dbReference type="OrthoDB" id="206201at2759"/>
<feature type="domain" description="Inhibitor I9" evidence="12">
    <location>
        <begin position="31"/>
        <end position="111"/>
    </location>
</feature>
<dbReference type="SUPFAM" id="SSF52743">
    <property type="entry name" value="Subtilisin-like"/>
    <property type="match status" value="1"/>
</dbReference>
<dbReference type="InterPro" id="IPR010259">
    <property type="entry name" value="S8pro/Inhibitor_I9"/>
</dbReference>
<dbReference type="Pfam" id="PF02225">
    <property type="entry name" value="PA"/>
    <property type="match status" value="1"/>
</dbReference>
<feature type="chain" id="PRO_5039622779" description="Subtilisin-like protease SBT5.3" evidence="9">
    <location>
        <begin position="24"/>
        <end position="766"/>
    </location>
</feature>
<dbReference type="FunFam" id="3.40.50.200:FF:000006">
    <property type="entry name" value="Subtilisin-like protease SBT1.5"/>
    <property type="match status" value="1"/>
</dbReference>
<evidence type="ECO:0000256" key="4">
    <source>
        <dbReference type="ARBA" id="ARBA00022801"/>
    </source>
</evidence>
<dbReference type="InterPro" id="IPR003137">
    <property type="entry name" value="PA_domain"/>
</dbReference>
<sequence>MEIKMRTLLSFLVFLSFTALLQSQALAAKKSYVVYLGGHYPNTNEEAVVNSHHDLLGSILKSKEKAKSAIFYSYTKEINGFAATMEEAEANELSKHPSVVSVFPNRLHKLHTTHSWEFMGLEKSGQIPSDSLLKKARFGEDVIIGHLDTGVWPESRSFKDFGMDPIPSRWKGVCDNGVDKTFHCNNKLIGARFFNKGYNASGSDLSLVTDSPRDVEGHGSHTLSTSGGSFVPDANYFGYAKGVAHGGSPRARVAAYKVCWPDPGGFGGCTDADLLAAYDFALHDGVDVLSLSLGGTPWPYSEDSIAIGSFHAVKKGITVVMSAGNSGPLFGSATNLAPWIFTVAASTLDRQFPAYLLFNGTRVQGATFSSGLPSKKPYLMINAEDAKAANATKFQASLCMLNSLVPEKVKGKIVVCQGQAFNYLSQGSVVKKAGGAGMVIANNEADGDYIEADAHYLPAIHITYKDGLKLYSYLNSTKMPTGYILCGRTSFGKKPSPVMATFSSLGPNVISPGILKPDITAPGVDVLAAFSEDKYVASTGMRMFPYQFLSGTSMSCPHITGVVGLLKTLNPWWSPAMIKSAIMTTATVLDNTHKVMQDGLSGKATPFSYGAGHVNPSGAMDPGLVYDITPKDYFDFMCSYGYNSTVMKIFTHEYSCKSSKPIKDEELNYPSITIPSITDTRTVTRTLTNVGPPSIYKAYVKPPKGISVTVEPSELEFQKFGEEKTFKVSMEPNQPETTEDYVFGTLVWSDGKHHVGSPLVASIKKQ</sequence>
<organism evidence="14 15">
    <name type="scientific">Dioscorea zingiberensis</name>
    <dbReference type="NCBI Taxonomy" id="325984"/>
    <lineage>
        <taxon>Eukaryota</taxon>
        <taxon>Viridiplantae</taxon>
        <taxon>Streptophyta</taxon>
        <taxon>Embryophyta</taxon>
        <taxon>Tracheophyta</taxon>
        <taxon>Spermatophyta</taxon>
        <taxon>Magnoliopsida</taxon>
        <taxon>Liliopsida</taxon>
        <taxon>Dioscoreales</taxon>
        <taxon>Dioscoreaceae</taxon>
        <taxon>Dioscorea</taxon>
    </lineage>
</organism>
<dbReference type="InterPro" id="IPR036852">
    <property type="entry name" value="Peptidase_S8/S53_dom_sf"/>
</dbReference>
<evidence type="ECO:0000259" key="13">
    <source>
        <dbReference type="Pfam" id="PF17766"/>
    </source>
</evidence>
<comment type="caution">
    <text evidence="14">The sequence shown here is derived from an EMBL/GenBank/DDBJ whole genome shotgun (WGS) entry which is preliminary data.</text>
</comment>
<feature type="domain" description="PA" evidence="11">
    <location>
        <begin position="389"/>
        <end position="470"/>
    </location>
</feature>
<dbReference type="PRINTS" id="PR00723">
    <property type="entry name" value="SUBTILISIN"/>
</dbReference>
<gene>
    <name evidence="14" type="ORF">J5N97_006541</name>
</gene>
<evidence type="ECO:0008006" key="16">
    <source>
        <dbReference type="Google" id="ProtNLM"/>
    </source>
</evidence>
<feature type="domain" description="Peptidase S8/S53" evidence="10">
    <location>
        <begin position="139"/>
        <end position="612"/>
    </location>
</feature>
<evidence type="ECO:0000256" key="3">
    <source>
        <dbReference type="ARBA" id="ARBA00022729"/>
    </source>
</evidence>
<dbReference type="PANTHER" id="PTHR10795">
    <property type="entry name" value="PROPROTEIN CONVERTASE SUBTILISIN/KEXIN"/>
    <property type="match status" value="1"/>
</dbReference>
<dbReference type="InterPro" id="IPR034197">
    <property type="entry name" value="Peptidases_S8_3"/>
</dbReference>
<evidence type="ECO:0000259" key="11">
    <source>
        <dbReference type="Pfam" id="PF02225"/>
    </source>
</evidence>
<evidence type="ECO:0000313" key="15">
    <source>
        <dbReference type="Proteomes" id="UP001085076"/>
    </source>
</evidence>
<evidence type="ECO:0000313" key="14">
    <source>
        <dbReference type="EMBL" id="KAJ0988185.1"/>
    </source>
</evidence>
<feature type="active site" description="Charge relay system" evidence="7 8">
    <location>
        <position position="218"/>
    </location>
</feature>
<accession>A0A9D5HSU3</accession>
<evidence type="ECO:0000256" key="8">
    <source>
        <dbReference type="PROSITE-ProRule" id="PRU01240"/>
    </source>
</evidence>
<dbReference type="SUPFAM" id="SSF52025">
    <property type="entry name" value="PA domain"/>
    <property type="match status" value="1"/>
</dbReference>
<dbReference type="GO" id="GO:0006508">
    <property type="term" value="P:proteolysis"/>
    <property type="evidence" value="ECO:0007669"/>
    <property type="project" value="UniProtKB-KW"/>
</dbReference>
<keyword evidence="15" id="KW-1185">Reference proteome</keyword>
<dbReference type="InterPro" id="IPR015500">
    <property type="entry name" value="Peptidase_S8_subtilisin-rel"/>
</dbReference>
<evidence type="ECO:0000259" key="12">
    <source>
        <dbReference type="Pfam" id="PF05922"/>
    </source>
</evidence>
<evidence type="ECO:0000256" key="2">
    <source>
        <dbReference type="ARBA" id="ARBA00022670"/>
    </source>
</evidence>
<dbReference type="InterPro" id="IPR023828">
    <property type="entry name" value="Peptidase_S8_Ser-AS"/>
</dbReference>
<evidence type="ECO:0000259" key="10">
    <source>
        <dbReference type="Pfam" id="PF00082"/>
    </source>
</evidence>
<dbReference type="InterPro" id="IPR037045">
    <property type="entry name" value="S8pro/Inhibitor_I9_sf"/>
</dbReference>
<dbReference type="InterPro" id="IPR041469">
    <property type="entry name" value="Subtilisin-like_FN3"/>
</dbReference>
<comment type="similarity">
    <text evidence="1 8">Belongs to the peptidase S8 family.</text>
</comment>
<dbReference type="FunFam" id="3.50.30.30:FF:000005">
    <property type="entry name" value="subtilisin-like protease SBT1.5"/>
    <property type="match status" value="1"/>
</dbReference>
<keyword evidence="5 8" id="KW-0720">Serine protease</keyword>
<evidence type="ECO:0000256" key="5">
    <source>
        <dbReference type="ARBA" id="ARBA00022825"/>
    </source>
</evidence>
<evidence type="ECO:0000256" key="9">
    <source>
        <dbReference type="SAM" id="SignalP"/>
    </source>
</evidence>
<dbReference type="CDD" id="cd04852">
    <property type="entry name" value="Peptidases_S8_3"/>
    <property type="match status" value="1"/>
</dbReference>
<dbReference type="PROSITE" id="PS51892">
    <property type="entry name" value="SUBTILASE"/>
    <property type="match status" value="1"/>
</dbReference>
<dbReference type="Gene3D" id="3.50.30.30">
    <property type="match status" value="1"/>
</dbReference>
<evidence type="ECO:0000256" key="7">
    <source>
        <dbReference type="PIRSR" id="PIRSR615500-1"/>
    </source>
</evidence>
<proteinExistence type="inferred from homology"/>
<evidence type="ECO:0000256" key="1">
    <source>
        <dbReference type="ARBA" id="ARBA00011073"/>
    </source>
</evidence>